<dbReference type="Proteomes" id="UP000240760">
    <property type="component" value="Unassembled WGS sequence"/>
</dbReference>
<keyword evidence="1" id="KW-0812">Transmembrane</keyword>
<dbReference type="OrthoDB" id="4664297at2759"/>
<feature type="transmembrane region" description="Helical" evidence="1">
    <location>
        <begin position="12"/>
        <end position="30"/>
    </location>
</feature>
<reference evidence="2 3" key="1">
    <citation type="submission" date="2016-07" db="EMBL/GenBank/DDBJ databases">
        <title>Multiple horizontal gene transfer events from other fungi enriched the ability of initially mycotrophic Trichoderma (Ascomycota) to feed on dead plant biomass.</title>
        <authorList>
            <consortium name="DOE Joint Genome Institute"/>
            <person name="Aerts A."/>
            <person name="Atanasova L."/>
            <person name="Chenthamara K."/>
            <person name="Zhang J."/>
            <person name="Grujic M."/>
            <person name="Henrissat B."/>
            <person name="Kuo A."/>
            <person name="Salamov A."/>
            <person name="Lipzen A."/>
            <person name="Labutti K."/>
            <person name="Barry K."/>
            <person name="Miao Y."/>
            <person name="Rahimi M.J."/>
            <person name="Shen Q."/>
            <person name="Grigoriev I.V."/>
            <person name="Kubicek C.P."/>
            <person name="Druzhinina I.S."/>
        </authorList>
    </citation>
    <scope>NUCLEOTIDE SEQUENCE [LARGE SCALE GENOMIC DNA]</scope>
    <source>
        <strain evidence="2 3">ATCC 18648</strain>
    </source>
</reference>
<dbReference type="AlphaFoldDB" id="A0A2T4C7P4"/>
<proteinExistence type="predicted"/>
<evidence type="ECO:0000313" key="3">
    <source>
        <dbReference type="Proteomes" id="UP000240760"/>
    </source>
</evidence>
<evidence type="ECO:0000313" key="2">
    <source>
        <dbReference type="EMBL" id="PTB77586.1"/>
    </source>
</evidence>
<keyword evidence="1" id="KW-0472">Membrane</keyword>
<keyword evidence="3" id="KW-1185">Reference proteome</keyword>
<organism evidence="2 3">
    <name type="scientific">Trichoderma longibrachiatum ATCC 18648</name>
    <dbReference type="NCBI Taxonomy" id="983965"/>
    <lineage>
        <taxon>Eukaryota</taxon>
        <taxon>Fungi</taxon>
        <taxon>Dikarya</taxon>
        <taxon>Ascomycota</taxon>
        <taxon>Pezizomycotina</taxon>
        <taxon>Sordariomycetes</taxon>
        <taxon>Hypocreomycetidae</taxon>
        <taxon>Hypocreales</taxon>
        <taxon>Hypocreaceae</taxon>
        <taxon>Trichoderma</taxon>
    </lineage>
</organism>
<gene>
    <name evidence="2" type="ORF">M440DRAFT_1400525</name>
</gene>
<sequence length="196" mass="21736">MSVVHILSIRSILGLSLFITFATFLLWPAASMENLGGKSNPIDRLRVTLQQTKTSPLTITSTVFNGNLYPVTLLLYRSPLDTAAPTIGLLTVTPDGSAQPLELPRLQLRREWPPKPESLVQIDPGESQSADIVLREFITSQLEKKAFVVLKGTWDMVWRKAKGEVTVELLEQAEKQPDPDMFTGEFSTDSIEITVA</sequence>
<protein>
    <submittedName>
        <fullName evidence="2">Uncharacterized protein</fullName>
    </submittedName>
</protein>
<keyword evidence="1" id="KW-1133">Transmembrane helix</keyword>
<dbReference type="EMBL" id="KZ679130">
    <property type="protein sequence ID" value="PTB77586.1"/>
    <property type="molecule type" value="Genomic_DNA"/>
</dbReference>
<evidence type="ECO:0000256" key="1">
    <source>
        <dbReference type="SAM" id="Phobius"/>
    </source>
</evidence>
<accession>A0A2T4C7P4</accession>
<dbReference type="Gene3D" id="2.60.40.2970">
    <property type="match status" value="1"/>
</dbReference>
<name>A0A2T4C7P4_TRILO</name>